<evidence type="ECO:0000313" key="1">
    <source>
        <dbReference type="EMBL" id="MBW0553487.1"/>
    </source>
</evidence>
<name>A0A9Q3J107_9BASI</name>
<dbReference type="InterPro" id="IPR012337">
    <property type="entry name" value="RNaseH-like_sf"/>
</dbReference>
<dbReference type="SUPFAM" id="SSF53098">
    <property type="entry name" value="Ribonuclease H-like"/>
    <property type="match status" value="1"/>
</dbReference>
<organism evidence="1 2">
    <name type="scientific">Austropuccinia psidii MF-1</name>
    <dbReference type="NCBI Taxonomy" id="1389203"/>
    <lineage>
        <taxon>Eukaryota</taxon>
        <taxon>Fungi</taxon>
        <taxon>Dikarya</taxon>
        <taxon>Basidiomycota</taxon>
        <taxon>Pucciniomycotina</taxon>
        <taxon>Pucciniomycetes</taxon>
        <taxon>Pucciniales</taxon>
        <taxon>Sphaerophragmiaceae</taxon>
        <taxon>Austropuccinia</taxon>
    </lineage>
</organism>
<evidence type="ECO:0008006" key="3">
    <source>
        <dbReference type="Google" id="ProtNLM"/>
    </source>
</evidence>
<dbReference type="GO" id="GO:0003676">
    <property type="term" value="F:nucleic acid binding"/>
    <property type="evidence" value="ECO:0007669"/>
    <property type="project" value="InterPro"/>
</dbReference>
<accession>A0A9Q3J107</accession>
<protein>
    <recommendedName>
        <fullName evidence="3">Integrase catalytic domain-containing protein</fullName>
    </recommendedName>
</protein>
<evidence type="ECO:0000313" key="2">
    <source>
        <dbReference type="Proteomes" id="UP000765509"/>
    </source>
</evidence>
<dbReference type="Proteomes" id="UP000765509">
    <property type="component" value="Unassembled WGS sequence"/>
</dbReference>
<dbReference type="Gene3D" id="3.30.420.10">
    <property type="entry name" value="Ribonuclease H-like superfamily/Ribonuclease H"/>
    <property type="match status" value="1"/>
</dbReference>
<sequence length="105" mass="12180">MNRVAGLPPGGDRKYNNFLVNVEGLSRTPNFLPCHQDDTVMDKALLTWNIIFAKITSDRDTKFTSELFKNLHQVFWTKLSLYTAYHLQTDGLAERMVQMLEDMVR</sequence>
<dbReference type="AlphaFoldDB" id="A0A9Q3J107"/>
<keyword evidence="2" id="KW-1185">Reference proteome</keyword>
<comment type="caution">
    <text evidence="1">The sequence shown here is derived from an EMBL/GenBank/DDBJ whole genome shotgun (WGS) entry which is preliminary data.</text>
</comment>
<dbReference type="PANTHER" id="PTHR37984:SF5">
    <property type="entry name" value="PROTEIN NYNRIN-LIKE"/>
    <property type="match status" value="1"/>
</dbReference>
<dbReference type="PANTHER" id="PTHR37984">
    <property type="entry name" value="PROTEIN CBG26694"/>
    <property type="match status" value="1"/>
</dbReference>
<dbReference type="InterPro" id="IPR050951">
    <property type="entry name" value="Retrovirus_Pol_polyprotein"/>
</dbReference>
<dbReference type="EMBL" id="AVOT02059899">
    <property type="protein sequence ID" value="MBW0553487.1"/>
    <property type="molecule type" value="Genomic_DNA"/>
</dbReference>
<proteinExistence type="predicted"/>
<gene>
    <name evidence="1" type="ORF">O181_093202</name>
</gene>
<reference evidence="1" key="1">
    <citation type="submission" date="2021-03" db="EMBL/GenBank/DDBJ databases">
        <title>Draft genome sequence of rust myrtle Austropuccinia psidii MF-1, a brazilian biotype.</title>
        <authorList>
            <person name="Quecine M.C."/>
            <person name="Pachon D.M.R."/>
            <person name="Bonatelli M.L."/>
            <person name="Correr F.H."/>
            <person name="Franceschini L.M."/>
            <person name="Leite T.F."/>
            <person name="Margarido G.R.A."/>
            <person name="Almeida C.A."/>
            <person name="Ferrarezi J.A."/>
            <person name="Labate C.A."/>
        </authorList>
    </citation>
    <scope>NUCLEOTIDE SEQUENCE</scope>
    <source>
        <strain evidence="1">MF-1</strain>
    </source>
</reference>
<dbReference type="InterPro" id="IPR036397">
    <property type="entry name" value="RNaseH_sf"/>
</dbReference>